<evidence type="ECO:0000256" key="6">
    <source>
        <dbReference type="SAM" id="Phobius"/>
    </source>
</evidence>
<keyword evidence="4 6" id="KW-1133">Transmembrane helix</keyword>
<feature type="transmembrane region" description="Helical" evidence="6">
    <location>
        <begin position="64"/>
        <end position="80"/>
    </location>
</feature>
<reference evidence="9" key="1">
    <citation type="submission" date="2010-11" db="EMBL/GenBank/DDBJ databases">
        <title>The complete genome of Desulfurococcus mucosus DSM 2162.</title>
        <authorList>
            <consortium name="US DOE Joint Genome Institute (JGI-PGF)"/>
            <person name="Lucas S."/>
            <person name="Copeland A."/>
            <person name="Lapidus A."/>
            <person name="Bruce D."/>
            <person name="Goodwin L."/>
            <person name="Pitluck S."/>
            <person name="Kyrpides N."/>
            <person name="Mavromatis K."/>
            <person name="Pagani I."/>
            <person name="Ivanova N."/>
            <person name="Ovchinnikova G."/>
            <person name="Chertkov O."/>
            <person name="Held B."/>
            <person name="Brettin T."/>
            <person name="Detter J.C."/>
            <person name="Tapia R."/>
            <person name="Han C."/>
            <person name="Land M."/>
            <person name="Hauser L."/>
            <person name="Markowitz V."/>
            <person name="Cheng J.-F."/>
            <person name="Hugenholtz P."/>
            <person name="Woyke T."/>
            <person name="Wu D."/>
            <person name="Wirth R."/>
            <person name="Bilek Y."/>
            <person name="Hader T."/>
            <person name="Klenk H.-P."/>
            <person name="Eisen J.A."/>
        </authorList>
    </citation>
    <scope>NUCLEOTIDE SEQUENCE [LARGE SCALE GENOMIC DNA]</scope>
    <source>
        <strain evidence="9">ATCC 35584 / DSM 2162 / JCM 9187 / O7/1</strain>
    </source>
</reference>
<feature type="transmembrane region" description="Helical" evidence="6">
    <location>
        <begin position="213"/>
        <end position="236"/>
    </location>
</feature>
<dbReference type="Proteomes" id="UP000001068">
    <property type="component" value="Chromosome"/>
</dbReference>
<gene>
    <name evidence="8" type="ordered locus">Desmu_1002</name>
</gene>
<evidence type="ECO:0000256" key="4">
    <source>
        <dbReference type="ARBA" id="ARBA00022989"/>
    </source>
</evidence>
<evidence type="ECO:0000313" key="9">
    <source>
        <dbReference type="Proteomes" id="UP000001068"/>
    </source>
</evidence>
<keyword evidence="5 6" id="KW-0472">Membrane</keyword>
<feature type="transmembrane region" description="Helical" evidence="6">
    <location>
        <begin position="257"/>
        <end position="279"/>
    </location>
</feature>
<feature type="transmembrane region" description="Helical" evidence="6">
    <location>
        <begin position="285"/>
        <end position="310"/>
    </location>
</feature>
<dbReference type="PANTHER" id="PTHR42703">
    <property type="entry name" value="NADH DEHYDROGENASE"/>
    <property type="match status" value="1"/>
</dbReference>
<dbReference type="eggNOG" id="arCOG01537">
    <property type="taxonomic scope" value="Archaea"/>
</dbReference>
<proteinExistence type="predicted"/>
<name>E8R9X8_DESM0</name>
<dbReference type="InterPro" id="IPR050586">
    <property type="entry name" value="CPA3_Na-H_Antiporter_D"/>
</dbReference>
<comment type="subcellular location">
    <subcellularLocation>
        <location evidence="1">Cell membrane</location>
        <topology evidence="1">Multi-pass membrane protein</topology>
    </subcellularLocation>
</comment>
<evidence type="ECO:0000259" key="7">
    <source>
        <dbReference type="Pfam" id="PF00361"/>
    </source>
</evidence>
<dbReference type="STRING" id="765177.Desmu_1002"/>
<dbReference type="InterPro" id="IPR001750">
    <property type="entry name" value="ND/Mrp_TM"/>
</dbReference>
<feature type="transmembrane region" description="Helical" evidence="6">
    <location>
        <begin position="385"/>
        <end position="406"/>
    </location>
</feature>
<protein>
    <submittedName>
        <fullName evidence="8">NADH/Ubiquinone/plastoquinone (Complex I)</fullName>
    </submittedName>
</protein>
<dbReference type="RefSeq" id="WP_013562526.1">
    <property type="nucleotide sequence ID" value="NC_014961.1"/>
</dbReference>
<feature type="transmembrane region" description="Helical" evidence="6">
    <location>
        <begin position="12"/>
        <end position="32"/>
    </location>
</feature>
<evidence type="ECO:0000256" key="3">
    <source>
        <dbReference type="ARBA" id="ARBA00022692"/>
    </source>
</evidence>
<keyword evidence="2" id="KW-1003">Cell membrane</keyword>
<feature type="transmembrane region" description="Helical" evidence="6">
    <location>
        <begin position="139"/>
        <end position="156"/>
    </location>
</feature>
<organism evidence="8 9">
    <name type="scientific">Desulfurococcus mucosus (strain ATCC 35584 / DSM 2162 / JCM 9187 / O7/1)</name>
    <dbReference type="NCBI Taxonomy" id="765177"/>
    <lineage>
        <taxon>Archaea</taxon>
        <taxon>Thermoproteota</taxon>
        <taxon>Thermoprotei</taxon>
        <taxon>Desulfurococcales</taxon>
        <taxon>Desulfurococcaceae</taxon>
        <taxon>Desulfurococcus</taxon>
    </lineage>
</organism>
<keyword evidence="3 6" id="KW-0812">Transmembrane</keyword>
<feature type="transmembrane region" description="Helical" evidence="6">
    <location>
        <begin position="322"/>
        <end position="340"/>
    </location>
</feature>
<evidence type="ECO:0000256" key="5">
    <source>
        <dbReference type="ARBA" id="ARBA00023136"/>
    </source>
</evidence>
<dbReference type="AlphaFoldDB" id="E8R9X8"/>
<keyword evidence="8" id="KW-0830">Ubiquinone</keyword>
<dbReference type="GO" id="GO:0005886">
    <property type="term" value="C:plasma membrane"/>
    <property type="evidence" value="ECO:0007669"/>
    <property type="project" value="UniProtKB-SubCell"/>
</dbReference>
<feature type="transmembrane region" description="Helical" evidence="6">
    <location>
        <begin position="469"/>
        <end position="492"/>
    </location>
</feature>
<feature type="transmembrane region" description="Helical" evidence="6">
    <location>
        <begin position="116"/>
        <end position="133"/>
    </location>
</feature>
<dbReference type="Pfam" id="PF00361">
    <property type="entry name" value="Proton_antipo_M"/>
    <property type="match status" value="1"/>
</dbReference>
<dbReference type="PANTHER" id="PTHR42703:SF1">
    <property type="entry name" value="NA(+)_H(+) ANTIPORTER SUBUNIT D1"/>
    <property type="match status" value="1"/>
</dbReference>
<sequence precursor="true">MLGGIPVDALPALTVYVLIGGAFTSILLKALGVRPSATALYGGLILAFTAASSIVVYMEAQGRILLYTLGGFTPLVGIAYEVDLFSASLGLLVAVLGLLMYPLLHASSNSIGEYTVALYLGLVAGLLGVVYTGDVFNSFVMLEVLTISMLGLLASPGSIDAYRATLRYGLLAFVTGLVYFFAAALLYFAVGALNMGYIAAWNIFPGVVTGKALYASIPLSETLLFILLLMTWSLIAEEALAPLHFWLPDAYSAAPPAVAGLLAGVGEAVGYYLLLRLYYTVYSTIPWPVALMLRVVGAATIIVGGLGMVYSKRLLKTVSYSVILDTGYIAIAASLGPAGVPAVLSYIVAHAVVKPLLFTVSGWAAHARGSDSLEDLKGVFRGSTIMQLGFTTGALAVIGVPPTVLFAAKLSLYTGLLNGITSDPTLILSLAAALLGSGLALAGFIKAVSITVLSHDGEAGSPGTIIKGYTLLFTLLVLGLGVAYGPLVNSFIEPASSTLLYGRFNYALNALYSILKGG</sequence>
<keyword evidence="9" id="KW-1185">Reference proteome</keyword>
<dbReference type="HOGENOM" id="CLU_007100_9_5_2"/>
<dbReference type="OrthoDB" id="19089at2157"/>
<feature type="transmembrane region" description="Helical" evidence="6">
    <location>
        <begin position="86"/>
        <end position="104"/>
    </location>
</feature>
<dbReference type="KEGG" id="dmu:Desmu_1002"/>
<evidence type="ECO:0000313" key="8">
    <source>
        <dbReference type="EMBL" id="ADV65304.1"/>
    </source>
</evidence>
<feature type="transmembrane region" description="Helical" evidence="6">
    <location>
        <begin position="168"/>
        <end position="193"/>
    </location>
</feature>
<evidence type="ECO:0000256" key="2">
    <source>
        <dbReference type="ARBA" id="ARBA00022475"/>
    </source>
</evidence>
<accession>E8R9X8</accession>
<feature type="domain" description="NADH:quinone oxidoreductase/Mrp antiporter transmembrane" evidence="7">
    <location>
        <begin position="134"/>
        <end position="418"/>
    </location>
</feature>
<dbReference type="PRINTS" id="PR01434">
    <property type="entry name" value="NADHDHGNASE5"/>
</dbReference>
<evidence type="ECO:0000256" key="1">
    <source>
        <dbReference type="ARBA" id="ARBA00004651"/>
    </source>
</evidence>
<dbReference type="GeneID" id="10153702"/>
<feature type="transmembrane region" description="Helical" evidence="6">
    <location>
        <begin position="426"/>
        <end position="448"/>
    </location>
</feature>
<feature type="transmembrane region" description="Helical" evidence="6">
    <location>
        <begin position="38"/>
        <end position="57"/>
    </location>
</feature>
<dbReference type="EMBL" id="CP002363">
    <property type="protein sequence ID" value="ADV65304.1"/>
    <property type="molecule type" value="Genomic_DNA"/>
</dbReference>
<reference evidence="8 9" key="2">
    <citation type="journal article" date="2011" name="Stand. Genomic Sci.">
        <title>Complete genome sequence of Desulfurococcus mucosus type strain (O7/1).</title>
        <authorList>
            <person name="Wirth R."/>
            <person name="Chertkov O."/>
            <person name="Held B."/>
            <person name="Lapidus A."/>
            <person name="Nolan M."/>
            <person name="Lucas S."/>
            <person name="Hammon N."/>
            <person name="Deshpande S."/>
            <person name="Cheng J.F."/>
            <person name="Tapia R."/>
            <person name="Han C."/>
            <person name="Goodwin L."/>
            <person name="Pitluck S."/>
            <person name="Liolios K."/>
            <person name="Ioanna P."/>
            <person name="Ivanova N."/>
            <person name="Mavromatis K."/>
            <person name="Mikhailova N."/>
            <person name="Pati A."/>
            <person name="Chen A."/>
            <person name="Palaniappan K."/>
            <person name="Land M."/>
            <person name="Hauser L."/>
            <person name="Chang Y.J."/>
            <person name="Jeffries C.D."/>
            <person name="Bilek Y."/>
            <person name="Hader T."/>
            <person name="Rohde M."/>
            <person name="Spring S."/>
            <person name="Sikorski J."/>
            <person name="Goker M."/>
            <person name="Woyke T."/>
            <person name="Bristow J."/>
            <person name="Eisen J.A."/>
            <person name="Markowitz V."/>
            <person name="Hugenholtz P."/>
            <person name="Kyrpides N.C."/>
            <person name="Klenk H.P."/>
        </authorList>
    </citation>
    <scope>NUCLEOTIDE SEQUENCE [LARGE SCALE GENOMIC DNA]</scope>
    <source>
        <strain evidence="9">ATCC 35584 / DSM 2162 / JCM 9187 / O7/1</strain>
    </source>
</reference>